<proteinExistence type="predicted"/>
<name>A0A9E2W5W6_9BACT</name>
<feature type="compositionally biased region" description="Basic and acidic residues" evidence="1">
    <location>
        <begin position="787"/>
        <end position="796"/>
    </location>
</feature>
<evidence type="ECO:0000256" key="1">
    <source>
        <dbReference type="SAM" id="MobiDB-lite"/>
    </source>
</evidence>
<feature type="compositionally biased region" description="Low complexity" evidence="1">
    <location>
        <begin position="240"/>
        <end position="251"/>
    </location>
</feature>
<feature type="compositionally biased region" description="Low complexity" evidence="1">
    <location>
        <begin position="699"/>
        <end position="721"/>
    </location>
</feature>
<dbReference type="RefSeq" id="WP_217793454.1">
    <property type="nucleotide sequence ID" value="NZ_JAHSPG010000015.1"/>
</dbReference>
<dbReference type="EMBL" id="JAHSPG010000015">
    <property type="protein sequence ID" value="MBV4359359.1"/>
    <property type="molecule type" value="Genomic_DNA"/>
</dbReference>
<gene>
    <name evidence="2" type="ORF">KTO63_19475</name>
</gene>
<feature type="region of interest" description="Disordered" evidence="1">
    <location>
        <begin position="230"/>
        <end position="254"/>
    </location>
</feature>
<feature type="compositionally biased region" description="Low complexity" evidence="1">
    <location>
        <begin position="639"/>
        <end position="648"/>
    </location>
</feature>
<feature type="compositionally biased region" description="Low complexity" evidence="1">
    <location>
        <begin position="731"/>
        <end position="752"/>
    </location>
</feature>
<feature type="compositionally biased region" description="Gly residues" evidence="1">
    <location>
        <begin position="809"/>
        <end position="848"/>
    </location>
</feature>
<organism evidence="2 3">
    <name type="scientific">Pinibacter aurantiacus</name>
    <dbReference type="NCBI Taxonomy" id="2851599"/>
    <lineage>
        <taxon>Bacteria</taxon>
        <taxon>Pseudomonadati</taxon>
        <taxon>Bacteroidota</taxon>
        <taxon>Chitinophagia</taxon>
        <taxon>Chitinophagales</taxon>
        <taxon>Chitinophagaceae</taxon>
        <taxon>Pinibacter</taxon>
    </lineage>
</organism>
<reference evidence="2" key="1">
    <citation type="submission" date="2021-06" db="EMBL/GenBank/DDBJ databases">
        <authorList>
            <person name="Huq M.A."/>
        </authorList>
    </citation>
    <scope>NUCLEOTIDE SEQUENCE</scope>
    <source>
        <strain evidence="2">MAH-26</strain>
    </source>
</reference>
<sequence>MLTILFSMLSFFGVVQHNVDADWPREIQTDKGKIIIYQPQPEKLTGNQLEARAAISIEGTDGKQPSFGAMWFKAQMNTDRGTRTAVLENIDVTNLRFPAITDSSRKEDLINMIEGEVPKWQLQMNLDDVVSTLEQNSAENLPSFNNKAPEIVVTEKPSLLVVLDGSPKMADYNKQFSKVANTPYFLVKDKDNSQYYLYTQSSWYTSPNVMTGWSKVNKPSKDLRKLEDDIKKNEEKNKDNNNSGNNDSNGNDQNVANQDLQIIVKDHPSELIASNGKPNFVPVQNTSLLYMDNSNADVFMNIDNNQYYTVLSGRWYKAPTTSGPWTFIDANQLPKDFANIPQGSPKDNVLAYVPGTDASRDALLDNQIPQTASVDRNSAKASDVTYDGSPSFKPVEGTNLQYAQNTSSTVFRSGNTYYLCDNAVWFQSNSPSGPWAVSTSRPPEIDNISPSNPNYNTKYVYIYDVTPTTVYTGYTPGYLGAYSYGPTVVYGTGWYYPGWYGAYYYPRPVTWGFGFNYNPWSGWGFSFGFNYGWYDPWYSFGYCYGGYGGWWGPPVYHPYYYRPAYYYGGGGFYGKPYYRPASYYGRPNNVVVNNNVTINNNRYNRNMYSYHTNGVTTRNVGSRGSVRDVNNVISRPQPGNNSNNNYGNARPASISPNGAGNVNRPNNVYTDRQGNVYRRNNNSWEVRDGNTWRQENSQRPSSVGNNGSVSNNRPSSIPNNNATRPTQPDYSNRPQSIPQQQPQQPSANNRPAYQPQNRPEMQRPADVQRPMPQQPSYRPAQGTMDRSSYDRQRGADRSANFQQSQQRSFGGGGGGGFSRPSGGGSSGGGVSRPSGGGSSGGGGGRPHR</sequence>
<evidence type="ECO:0008006" key="4">
    <source>
        <dbReference type="Google" id="ProtNLM"/>
    </source>
</evidence>
<dbReference type="AlphaFoldDB" id="A0A9E2W5W6"/>
<comment type="caution">
    <text evidence="2">The sequence shown here is derived from an EMBL/GenBank/DDBJ whole genome shotgun (WGS) entry which is preliminary data.</text>
</comment>
<feature type="compositionally biased region" description="Polar residues" evidence="1">
    <location>
        <begin position="654"/>
        <end position="684"/>
    </location>
</feature>
<feature type="compositionally biased region" description="Basic and acidic residues" evidence="1">
    <location>
        <begin position="230"/>
        <end position="239"/>
    </location>
</feature>
<protein>
    <recommendedName>
        <fullName evidence="4">Carbohydrate-binding family V/XII</fullName>
    </recommendedName>
</protein>
<accession>A0A9E2W5W6</accession>
<dbReference type="Proteomes" id="UP000812270">
    <property type="component" value="Unassembled WGS sequence"/>
</dbReference>
<keyword evidence="3" id="KW-1185">Reference proteome</keyword>
<evidence type="ECO:0000313" key="2">
    <source>
        <dbReference type="EMBL" id="MBV4359359.1"/>
    </source>
</evidence>
<feature type="region of interest" description="Disordered" evidence="1">
    <location>
        <begin position="614"/>
        <end position="848"/>
    </location>
</feature>
<evidence type="ECO:0000313" key="3">
    <source>
        <dbReference type="Proteomes" id="UP000812270"/>
    </source>
</evidence>